<comment type="caution">
    <text evidence="2">The sequence shown here is derived from an EMBL/GenBank/DDBJ whole genome shotgun (WGS) entry which is preliminary data.</text>
</comment>
<organism evidence="2 3">
    <name type="scientific">Dactylosporangium salmoneum</name>
    <dbReference type="NCBI Taxonomy" id="53361"/>
    <lineage>
        <taxon>Bacteria</taxon>
        <taxon>Bacillati</taxon>
        <taxon>Actinomycetota</taxon>
        <taxon>Actinomycetes</taxon>
        <taxon>Micromonosporales</taxon>
        <taxon>Micromonosporaceae</taxon>
        <taxon>Dactylosporangium</taxon>
    </lineage>
</organism>
<feature type="compositionally biased region" description="Basic and acidic residues" evidence="1">
    <location>
        <begin position="819"/>
        <end position="842"/>
    </location>
</feature>
<feature type="compositionally biased region" description="Basic and acidic residues" evidence="1">
    <location>
        <begin position="869"/>
        <end position="882"/>
    </location>
</feature>
<proteinExistence type="predicted"/>
<dbReference type="SUPFAM" id="SSF81301">
    <property type="entry name" value="Nucleotidyltransferase"/>
    <property type="match status" value="1"/>
</dbReference>
<dbReference type="Proteomes" id="UP001501444">
    <property type="component" value="Unassembled WGS sequence"/>
</dbReference>
<dbReference type="PROSITE" id="PS51996">
    <property type="entry name" value="TR_MART"/>
    <property type="match status" value="1"/>
</dbReference>
<feature type="compositionally biased region" description="Low complexity" evidence="1">
    <location>
        <begin position="961"/>
        <end position="970"/>
    </location>
</feature>
<gene>
    <name evidence="2" type="ORF">GCM10010170_031950</name>
</gene>
<keyword evidence="3" id="KW-1185">Reference proteome</keyword>
<dbReference type="SUPFAM" id="SSF56399">
    <property type="entry name" value="ADP-ribosylation"/>
    <property type="match status" value="1"/>
</dbReference>
<feature type="compositionally biased region" description="Low complexity" evidence="1">
    <location>
        <begin position="934"/>
        <end position="944"/>
    </location>
</feature>
<feature type="region of interest" description="Disordered" evidence="1">
    <location>
        <begin position="809"/>
        <end position="970"/>
    </location>
</feature>
<evidence type="ECO:0000256" key="1">
    <source>
        <dbReference type="SAM" id="MobiDB-lite"/>
    </source>
</evidence>
<evidence type="ECO:0000313" key="2">
    <source>
        <dbReference type="EMBL" id="GAA2345629.1"/>
    </source>
</evidence>
<sequence length="1295" mass="139131">MHAEHGIDAATARLIEHTRIDFPQPDPEHPVAAPRAVVDGPRLHADPIRLAREIIEQDHREDVPFFDAETQARQTVRVIDGRLYDQEGLPLHGHYIFAVGEHGQEIHAMRFSEAGAINAKHSSLFAGGNVHAAGELRVENGRLVSVDNHSGHYTPVADHVSRARDAFRFHGTDLGGAEFRVSDGDPTPYSRARGEEAFDRAVAELGRPGEIDGVVGVHRVTEAEGMARTGDSALLRVELADGTHVEVDATGVRDFLRAGRYEGPDAAGVRPDRIIFTSDHDLALQGSDQLRDRIEAALPDHGAAPSEPRAAVAGGRPDHVLTELDRLLAERLGQQPLHDRSGEPLPPPRHTNHSIAALRDLSHEQIRGPVDAAGLSAGEAAHLVGDLVARRDAVLARWERPPLPEEVQRMTDAVRQDLEYRRNEPSPRDVYDTLREQAHRKTADYSSGMTIREAARAMDEAVVARGGTPRYERIIDDFLATPEGRAHHEAMIGLDLATSHGPRFDLVDEGFRDASPEWVAARRDEHAAGWTEQEQEALRRYGGTAGYDIDHYLRTGEYNRESYRADAYRIQNAMRESTADLSLHGYLDPSRLGVAELSDLPRLIDADVTMDGFTRLAADDASAPMVGTVRVVVDAPSGTPMSWIGGANPDHVEGQGHVVLPAGARLHVLGLERLGYDRYELRLRYEGYDDPAALTGRLHDDPPPPDQGPFVPEGLTRGNEDLLVRGDGLPMTAEQARDAARGAGVDLRGIEIRVVTDVEQARFLDRQGVAAFVPPEEGGRVLLLGPAAFADHDTLAATLADTLRDRTGDHLGDPLLGGDDVRLDRPGPADLGHDAGGRHRAGDGAGQWDRGPGEGAGDRAGEPAGPPRGLDDAAGRGGDAEPGRGPGGAHGGGDPGDPVHVSRGAGERDDLGGDAGGAPVDDYRAGDILAALRGDPAPAQPGDHPGAGGAAGPGGGHEPAVRAGAAPDPAAANLDAHRAVQERVAPVAPELANVVEQLLDDPHPLNVTNSLRNPALREVVLGHIEELGRGDALAPYGGDLTAFLEEHPGQGPLYEKVPPHVNKVVVDGVERTRLDVYVERLKTTDPALDVGAHPTEADMTHVRDYARRLVEEVKPEVDRQLNAIADRIRATTDGPVDYNSRPKDAEGLIDKVGRMSRGRPGAPPRDWYRVGDIVDAVGARITVPDTASLARTLRAVVEHFGVGDGGRIVEVDNMYAAPKSKSPEYRVIPLCIGIEVNGHHYAFELQLTTLRASIAADIEHNSLYKPYVVLGPADAEAVRRAFEEAAALDQLEDSS</sequence>
<dbReference type="Gene3D" id="3.90.176.10">
    <property type="entry name" value="Toxin ADP-ribosyltransferase, Chain A, domain 1"/>
    <property type="match status" value="1"/>
</dbReference>
<dbReference type="Gene3D" id="3.30.460.10">
    <property type="entry name" value="Beta Polymerase, domain 2"/>
    <property type="match status" value="1"/>
</dbReference>
<protein>
    <recommendedName>
        <fullName evidence="4">RelA/SpoT domain-containing protein</fullName>
    </recommendedName>
</protein>
<feature type="compositionally biased region" description="Gly residues" evidence="1">
    <location>
        <begin position="945"/>
        <end position="957"/>
    </location>
</feature>
<dbReference type="EMBL" id="BAAARV010000025">
    <property type="protein sequence ID" value="GAA2345629.1"/>
    <property type="molecule type" value="Genomic_DNA"/>
</dbReference>
<evidence type="ECO:0000313" key="3">
    <source>
        <dbReference type="Proteomes" id="UP001501444"/>
    </source>
</evidence>
<evidence type="ECO:0008006" key="4">
    <source>
        <dbReference type="Google" id="ProtNLM"/>
    </source>
</evidence>
<feature type="compositionally biased region" description="Gly residues" evidence="1">
    <location>
        <begin position="884"/>
        <end position="895"/>
    </location>
</feature>
<reference evidence="2 3" key="1">
    <citation type="journal article" date="2019" name="Int. J. Syst. Evol. Microbiol.">
        <title>The Global Catalogue of Microorganisms (GCM) 10K type strain sequencing project: providing services to taxonomists for standard genome sequencing and annotation.</title>
        <authorList>
            <consortium name="The Broad Institute Genomics Platform"/>
            <consortium name="The Broad Institute Genome Sequencing Center for Infectious Disease"/>
            <person name="Wu L."/>
            <person name="Ma J."/>
        </authorList>
    </citation>
    <scope>NUCLEOTIDE SEQUENCE [LARGE SCALE GENOMIC DNA]</scope>
    <source>
        <strain evidence="2 3">JCM 3272</strain>
    </source>
</reference>
<dbReference type="InterPro" id="IPR043519">
    <property type="entry name" value="NT_sf"/>
</dbReference>
<accession>A0ABN3G764</accession>
<name>A0ABN3G764_9ACTN</name>